<proteinExistence type="predicted"/>
<evidence type="ECO:0000313" key="2">
    <source>
        <dbReference type="EMBL" id="UYQ94362.1"/>
    </source>
</evidence>
<protein>
    <recommendedName>
        <fullName evidence="4">DUF3619 family protein</fullName>
    </recommendedName>
</protein>
<organism evidence="2 3">
    <name type="scientific">Chitinophaga horti</name>
    <dbReference type="NCBI Taxonomy" id="2920382"/>
    <lineage>
        <taxon>Bacteria</taxon>
        <taxon>Pseudomonadati</taxon>
        <taxon>Bacteroidota</taxon>
        <taxon>Chitinophagia</taxon>
        <taxon>Chitinophagales</taxon>
        <taxon>Chitinophagaceae</taxon>
        <taxon>Chitinophaga</taxon>
    </lineage>
</organism>
<feature type="transmembrane region" description="Helical" evidence="1">
    <location>
        <begin position="58"/>
        <end position="79"/>
    </location>
</feature>
<name>A0ABY6J412_9BACT</name>
<evidence type="ECO:0000313" key="3">
    <source>
        <dbReference type="Proteomes" id="UP001162741"/>
    </source>
</evidence>
<accession>A0ABY6J412</accession>
<keyword evidence="1" id="KW-0812">Transmembrane</keyword>
<keyword evidence="1" id="KW-0472">Membrane</keyword>
<keyword evidence="3" id="KW-1185">Reference proteome</keyword>
<keyword evidence="1" id="KW-1133">Transmembrane helix</keyword>
<dbReference type="Proteomes" id="UP001162741">
    <property type="component" value="Chromosome"/>
</dbReference>
<gene>
    <name evidence="2" type="ORF">MKQ68_04570</name>
</gene>
<reference evidence="2" key="1">
    <citation type="submission" date="2022-10" db="EMBL/GenBank/DDBJ databases">
        <title>Chitinophaga sp. nov., isolated from soil.</title>
        <authorList>
            <person name="Jeon C.O."/>
        </authorList>
    </citation>
    <scope>NUCLEOTIDE SEQUENCE</scope>
    <source>
        <strain evidence="2">R8</strain>
    </source>
</reference>
<evidence type="ECO:0008006" key="4">
    <source>
        <dbReference type="Google" id="ProtNLM"/>
    </source>
</evidence>
<sequence>MRKRKDIEQEIDAVLNSMDGSERATPGDFFYTRLQARMQQERPGLLERLAGFMSRPSVAITGIAVILLINGATMLKQWYTAPARQDQVALQAFAEEYSLGVVTFYEDEKTEP</sequence>
<dbReference type="RefSeq" id="WP_264282269.1">
    <property type="nucleotide sequence ID" value="NZ_CP107006.1"/>
</dbReference>
<evidence type="ECO:0000256" key="1">
    <source>
        <dbReference type="SAM" id="Phobius"/>
    </source>
</evidence>
<dbReference type="EMBL" id="CP107006">
    <property type="protein sequence ID" value="UYQ94362.1"/>
    <property type="molecule type" value="Genomic_DNA"/>
</dbReference>